<dbReference type="Pfam" id="PF20259">
    <property type="entry name" value="tRNA_Me_trans_M"/>
    <property type="match status" value="1"/>
</dbReference>
<comment type="function">
    <text evidence="1">Catalyzes the 2-thiolation of uridine at the wobble position (U34) of mitochondrial tRNA(Lys), tRNA(Glu) and tRNA(Gln). Required for the formation of 5-taurinomethyl-2-thiouridine (tm5s2U) of mitochondrial tRNA(Lys), tRNA(Glu), and tRNA(Gln) at the wobble position. ATP is required to activate the C2 atom of the wobble base.</text>
</comment>
<dbReference type="RefSeq" id="XP_066828228.1">
    <property type="nucleotide sequence ID" value="XM_066971162.1"/>
</dbReference>
<keyword evidence="5" id="KW-0808">Transferase</keyword>
<dbReference type="InterPro" id="IPR014729">
    <property type="entry name" value="Rossmann-like_a/b/a_fold"/>
</dbReference>
<dbReference type="Gene3D" id="2.40.30.10">
    <property type="entry name" value="Translation factors"/>
    <property type="match status" value="1"/>
</dbReference>
<dbReference type="EC" id="2.8.1.14" evidence="3"/>
<sequence length="434" mass="48821">MKLLLLKLTLRARTLAPCLRTYRTQPTPFYPKQKSIPHLAATATARQQPTNDLDQSSGYIQREPGPNDQIVVAMSSGVDSSVCAALYSQKYKNVHGIYMSNWSQDSVCTERDWRDVQLVCTKLGITSERINLERDYWDSVFAPMIERYRKGLTPNPDVGCNKFVKFGKLVEYLDKKYSGEKKWWLVTGHYARVMQAGSNGEFHLLRGLSTRKDQSYYLSSIPSSILPRLLLPLGHQLKETTREMAKQYALHVRNKPDSQGLCFVNSQQSNFREFLSGYIEPAPGNIVTQDGQIWGRHQGIWHATIGQKSSTCMPQGDPSYQGVWFVSEKNVAKNEITIVRGHDHPALFKRHITLVDCEWIKPLEEIDLSLVSFQYHSLGKATIVKNLVVKEEENGGVVVEVELAESVRAVAPGQQGVLYLGNQVLGGGMISTTS</sequence>
<keyword evidence="10" id="KW-1015">Disulfide bond</keyword>
<dbReference type="PANTHER" id="PTHR11933">
    <property type="entry name" value="TRNA 5-METHYLAMINOMETHYL-2-THIOURIDYLATE -METHYLTRANSFERASE"/>
    <property type="match status" value="1"/>
</dbReference>
<dbReference type="InterPro" id="IPR004506">
    <property type="entry name" value="MnmA-like"/>
</dbReference>
<keyword evidence="9" id="KW-0694">RNA-binding</keyword>
<keyword evidence="7" id="KW-0547">Nucleotide-binding</keyword>
<gene>
    <name evidence="15" type="ORF">LODBEIA_P12900</name>
</gene>
<dbReference type="GeneID" id="92206486"/>
<keyword evidence="8" id="KW-0067">ATP-binding</keyword>
<keyword evidence="16" id="KW-1185">Reference proteome</keyword>
<dbReference type="Proteomes" id="UP001497383">
    <property type="component" value="Chromosome 2"/>
</dbReference>
<evidence type="ECO:0000256" key="3">
    <source>
        <dbReference type="ARBA" id="ARBA00011953"/>
    </source>
</evidence>
<evidence type="ECO:0000256" key="7">
    <source>
        <dbReference type="ARBA" id="ARBA00022741"/>
    </source>
</evidence>
<feature type="chain" id="PRO_5046885539" description="tRNA-5-taurinomethyluridine 2-sulfurtransferase" evidence="12">
    <location>
        <begin position="17"/>
        <end position="434"/>
    </location>
</feature>
<dbReference type="InterPro" id="IPR046885">
    <property type="entry name" value="MnmA-like_C"/>
</dbReference>
<evidence type="ECO:0000256" key="11">
    <source>
        <dbReference type="ARBA" id="ARBA00049564"/>
    </source>
</evidence>
<dbReference type="Pfam" id="PF20258">
    <property type="entry name" value="tRNA_Me_trans_C"/>
    <property type="match status" value="1"/>
</dbReference>
<evidence type="ECO:0000256" key="10">
    <source>
        <dbReference type="ARBA" id="ARBA00023157"/>
    </source>
</evidence>
<protein>
    <recommendedName>
        <fullName evidence="3">tRNA-5-taurinomethyluridine 2-sulfurtransferase</fullName>
        <ecNumber evidence="3">2.8.1.14</ecNumber>
    </recommendedName>
</protein>
<evidence type="ECO:0000256" key="9">
    <source>
        <dbReference type="ARBA" id="ARBA00022884"/>
    </source>
</evidence>
<evidence type="ECO:0000313" key="16">
    <source>
        <dbReference type="Proteomes" id="UP001497383"/>
    </source>
</evidence>
<keyword evidence="4" id="KW-0820">tRNA-binding</keyword>
<comment type="catalytic activity">
    <reaction evidence="11">
        <text>5-taurinomethyluridine(34) in tRNA + S-sulfanyl-L-cysteinyl-[protein] + AH2 + ATP = 5-taurinomethyl-2-thiouridine(34) in tRNA + L-cysteinyl-[protein] + A + AMP + diphosphate + H(+)</text>
        <dbReference type="Rhea" id="RHEA:47040"/>
        <dbReference type="Rhea" id="RHEA-COMP:10131"/>
        <dbReference type="Rhea" id="RHEA-COMP:11726"/>
        <dbReference type="Rhea" id="RHEA-COMP:11732"/>
        <dbReference type="Rhea" id="RHEA-COMP:11733"/>
        <dbReference type="ChEBI" id="CHEBI:13193"/>
        <dbReference type="ChEBI" id="CHEBI:15378"/>
        <dbReference type="ChEBI" id="CHEBI:17499"/>
        <dbReference type="ChEBI" id="CHEBI:29950"/>
        <dbReference type="ChEBI" id="CHEBI:30616"/>
        <dbReference type="ChEBI" id="CHEBI:33019"/>
        <dbReference type="ChEBI" id="CHEBI:61963"/>
        <dbReference type="ChEBI" id="CHEBI:87171"/>
        <dbReference type="ChEBI" id="CHEBI:87172"/>
        <dbReference type="ChEBI" id="CHEBI:456215"/>
        <dbReference type="EC" id="2.8.1.14"/>
    </reaction>
</comment>
<evidence type="ECO:0000256" key="2">
    <source>
        <dbReference type="ARBA" id="ARBA00006191"/>
    </source>
</evidence>
<evidence type="ECO:0000256" key="6">
    <source>
        <dbReference type="ARBA" id="ARBA00022694"/>
    </source>
</evidence>
<feature type="domain" description="tRNA-specific 2-thiouridylase MnmA-like central" evidence="14">
    <location>
        <begin position="273"/>
        <end position="340"/>
    </location>
</feature>
<dbReference type="NCBIfam" id="NF001138">
    <property type="entry name" value="PRK00143.1"/>
    <property type="match status" value="1"/>
</dbReference>
<evidence type="ECO:0000256" key="12">
    <source>
        <dbReference type="SAM" id="SignalP"/>
    </source>
</evidence>
<keyword evidence="12" id="KW-0732">Signal</keyword>
<feature type="domain" description="tRNA-specific 2-thiouridylase MnmA-like C-terminal" evidence="13">
    <location>
        <begin position="351"/>
        <end position="430"/>
    </location>
</feature>
<dbReference type="SUPFAM" id="SSF52402">
    <property type="entry name" value="Adenine nucleotide alpha hydrolases-like"/>
    <property type="match status" value="1"/>
</dbReference>
<keyword evidence="6" id="KW-0819">tRNA processing</keyword>
<evidence type="ECO:0000256" key="1">
    <source>
        <dbReference type="ARBA" id="ARBA00003986"/>
    </source>
</evidence>
<comment type="similarity">
    <text evidence="2">Belongs to the MnmA/TRMU family.</text>
</comment>
<evidence type="ECO:0000256" key="4">
    <source>
        <dbReference type="ARBA" id="ARBA00022555"/>
    </source>
</evidence>
<dbReference type="Gene3D" id="3.40.50.620">
    <property type="entry name" value="HUPs"/>
    <property type="match status" value="1"/>
</dbReference>
<dbReference type="PANTHER" id="PTHR11933:SF5">
    <property type="entry name" value="MITOCHONDRIAL TRNA-SPECIFIC 2-THIOURIDYLASE 1"/>
    <property type="match status" value="1"/>
</dbReference>
<dbReference type="NCBIfam" id="TIGR00420">
    <property type="entry name" value="trmU"/>
    <property type="match status" value="1"/>
</dbReference>
<dbReference type="InterPro" id="IPR046884">
    <property type="entry name" value="MnmA-like_central"/>
</dbReference>
<evidence type="ECO:0000259" key="13">
    <source>
        <dbReference type="Pfam" id="PF20258"/>
    </source>
</evidence>
<organism evidence="15 16">
    <name type="scientific">Lodderomyces beijingensis</name>
    <dbReference type="NCBI Taxonomy" id="1775926"/>
    <lineage>
        <taxon>Eukaryota</taxon>
        <taxon>Fungi</taxon>
        <taxon>Dikarya</taxon>
        <taxon>Ascomycota</taxon>
        <taxon>Saccharomycotina</taxon>
        <taxon>Pichiomycetes</taxon>
        <taxon>Debaryomycetaceae</taxon>
        <taxon>Candida/Lodderomyces clade</taxon>
        <taxon>Lodderomyces</taxon>
    </lineage>
</organism>
<dbReference type="Gene3D" id="2.30.30.280">
    <property type="entry name" value="Adenine nucleotide alpha hydrolases-like domains"/>
    <property type="match status" value="1"/>
</dbReference>
<evidence type="ECO:0000259" key="14">
    <source>
        <dbReference type="Pfam" id="PF20259"/>
    </source>
</evidence>
<accession>A0ABP0ZJN0</accession>
<reference evidence="15 16" key="1">
    <citation type="submission" date="2024-03" db="EMBL/GenBank/DDBJ databases">
        <authorList>
            <person name="Brejova B."/>
        </authorList>
    </citation>
    <scope>NUCLEOTIDE SEQUENCE [LARGE SCALE GENOMIC DNA]</scope>
    <source>
        <strain evidence="15 16">CBS 14171</strain>
    </source>
</reference>
<name>A0ABP0ZJN0_9ASCO</name>
<dbReference type="InterPro" id="IPR023382">
    <property type="entry name" value="MnmA-like_central_sf"/>
</dbReference>
<evidence type="ECO:0000256" key="8">
    <source>
        <dbReference type="ARBA" id="ARBA00022840"/>
    </source>
</evidence>
<evidence type="ECO:0000313" key="15">
    <source>
        <dbReference type="EMBL" id="CAK9436768.1"/>
    </source>
</evidence>
<evidence type="ECO:0000256" key="5">
    <source>
        <dbReference type="ARBA" id="ARBA00022679"/>
    </source>
</evidence>
<dbReference type="Pfam" id="PF03054">
    <property type="entry name" value="tRNA_Me_trans"/>
    <property type="match status" value="1"/>
</dbReference>
<feature type="signal peptide" evidence="12">
    <location>
        <begin position="1"/>
        <end position="16"/>
    </location>
</feature>
<proteinExistence type="inferred from homology"/>
<dbReference type="EMBL" id="OZ022406">
    <property type="protein sequence ID" value="CAK9436768.1"/>
    <property type="molecule type" value="Genomic_DNA"/>
</dbReference>
<dbReference type="CDD" id="cd01998">
    <property type="entry name" value="MnmA_TRMU-like"/>
    <property type="match status" value="1"/>
</dbReference>